<dbReference type="AlphaFoldDB" id="A0A1E3VY37"/>
<sequence length="128" mass="13673">MNDSLQPPKLSGLRVLVVEDEALVALQLEDMLTGLGCTVVGPASRVGQALQLLSGQQVDAAVLDVNIAGELVYPVADELTNRGLPYIFATGYGASGLTEAYRGRPVLEKPFPKKALLHAMLESLERLE</sequence>
<comment type="caution">
    <text evidence="3">The sequence shown here is derived from an EMBL/GenBank/DDBJ whole genome shotgun (WGS) entry which is preliminary data.</text>
</comment>
<name>A0A1E3VY37_9HYPH</name>
<proteinExistence type="predicted"/>
<dbReference type="SUPFAM" id="SSF52172">
    <property type="entry name" value="CheY-like"/>
    <property type="match status" value="1"/>
</dbReference>
<dbReference type="OrthoDB" id="582170at2"/>
<organism evidence="3 4">
    <name type="scientific">Methyloceanibacter superfactus</name>
    <dbReference type="NCBI Taxonomy" id="1774969"/>
    <lineage>
        <taxon>Bacteria</taxon>
        <taxon>Pseudomonadati</taxon>
        <taxon>Pseudomonadota</taxon>
        <taxon>Alphaproteobacteria</taxon>
        <taxon>Hyphomicrobiales</taxon>
        <taxon>Hyphomicrobiaceae</taxon>
        <taxon>Methyloceanibacter</taxon>
    </lineage>
</organism>
<dbReference type="Gene3D" id="3.40.50.2300">
    <property type="match status" value="1"/>
</dbReference>
<evidence type="ECO:0000313" key="3">
    <source>
        <dbReference type="EMBL" id="ODR98181.1"/>
    </source>
</evidence>
<protein>
    <submittedName>
        <fullName evidence="3">Response regulator</fullName>
    </submittedName>
</protein>
<dbReference type="EMBL" id="LPWF01000023">
    <property type="protein sequence ID" value="ODR98181.1"/>
    <property type="molecule type" value="Genomic_DNA"/>
</dbReference>
<dbReference type="InterPro" id="IPR011006">
    <property type="entry name" value="CheY-like_superfamily"/>
</dbReference>
<dbReference type="InterPro" id="IPR001789">
    <property type="entry name" value="Sig_transdc_resp-reg_receiver"/>
</dbReference>
<dbReference type="Proteomes" id="UP000094472">
    <property type="component" value="Unassembled WGS sequence"/>
</dbReference>
<feature type="domain" description="Response regulatory" evidence="2">
    <location>
        <begin position="14"/>
        <end position="124"/>
    </location>
</feature>
<dbReference type="RefSeq" id="WP_069441402.1">
    <property type="nucleotide sequence ID" value="NZ_LPWF01000023.1"/>
</dbReference>
<evidence type="ECO:0000259" key="2">
    <source>
        <dbReference type="PROSITE" id="PS50110"/>
    </source>
</evidence>
<feature type="modified residue" description="4-aspartylphosphate" evidence="1">
    <location>
        <position position="64"/>
    </location>
</feature>
<dbReference type="PROSITE" id="PS50110">
    <property type="entry name" value="RESPONSE_REGULATORY"/>
    <property type="match status" value="1"/>
</dbReference>
<accession>A0A1E3VY37</accession>
<gene>
    <name evidence="3" type="ORF">AUC69_09670</name>
</gene>
<evidence type="ECO:0000256" key="1">
    <source>
        <dbReference type="PROSITE-ProRule" id="PRU00169"/>
    </source>
</evidence>
<dbReference type="SMART" id="SM00448">
    <property type="entry name" value="REC"/>
    <property type="match status" value="1"/>
</dbReference>
<dbReference type="GO" id="GO:0000160">
    <property type="term" value="P:phosphorelay signal transduction system"/>
    <property type="evidence" value="ECO:0007669"/>
    <property type="project" value="InterPro"/>
</dbReference>
<reference evidence="3 4" key="1">
    <citation type="journal article" date="2016" name="Environ. Microbiol.">
        <title>New Methyloceanibacter diversity from North Sea sediments includes methanotroph containing solely the soluble methane monooxygenase.</title>
        <authorList>
            <person name="Vekeman B."/>
            <person name="Kerckhof F.M."/>
            <person name="Cremers G."/>
            <person name="de Vos P."/>
            <person name="Vandamme P."/>
            <person name="Boon N."/>
            <person name="Op den Camp H.J."/>
            <person name="Heylen K."/>
        </authorList>
    </citation>
    <scope>NUCLEOTIDE SEQUENCE [LARGE SCALE GENOMIC DNA]</scope>
    <source>
        <strain evidence="3 4">R-67175</strain>
    </source>
</reference>
<dbReference type="STRING" id="1774969.AUC69_09670"/>
<keyword evidence="4" id="KW-1185">Reference proteome</keyword>
<keyword evidence="1" id="KW-0597">Phosphoprotein</keyword>
<dbReference type="Pfam" id="PF00072">
    <property type="entry name" value="Response_reg"/>
    <property type="match status" value="1"/>
</dbReference>
<evidence type="ECO:0000313" key="4">
    <source>
        <dbReference type="Proteomes" id="UP000094472"/>
    </source>
</evidence>